<protein>
    <recommendedName>
        <fullName evidence="1">Putative Se/S carrier protein-like domain-containing protein</fullName>
    </recommendedName>
</protein>
<organism evidence="2 3">
    <name type="scientific">Candidatus Raymondbacteria bacterium RIFOXYD12_FULL_49_13</name>
    <dbReference type="NCBI Taxonomy" id="1817890"/>
    <lineage>
        <taxon>Bacteria</taxon>
        <taxon>Raymondiibacteriota</taxon>
    </lineage>
</organism>
<gene>
    <name evidence="2" type="ORF">A2519_07680</name>
</gene>
<accession>A0A1F7F2D8</accession>
<sequence>MNETILLFQSTRAVIKAESLLNATGIACTVIPVPKQFSSECGMAIVLQTALLARVNELLEKERIAVKTHSLTSLKNRVLLNNNVH</sequence>
<dbReference type="EMBL" id="MFYX01000139">
    <property type="protein sequence ID" value="OGK00801.1"/>
    <property type="molecule type" value="Genomic_DNA"/>
</dbReference>
<evidence type="ECO:0000313" key="3">
    <source>
        <dbReference type="Proteomes" id="UP000179243"/>
    </source>
</evidence>
<dbReference type="InterPro" id="IPR021778">
    <property type="entry name" value="Se/S_carrier-like"/>
</dbReference>
<evidence type="ECO:0000259" key="1">
    <source>
        <dbReference type="Pfam" id="PF11823"/>
    </source>
</evidence>
<dbReference type="Proteomes" id="UP000179243">
    <property type="component" value="Unassembled WGS sequence"/>
</dbReference>
<reference evidence="2 3" key="1">
    <citation type="journal article" date="2016" name="Nat. Commun.">
        <title>Thousands of microbial genomes shed light on interconnected biogeochemical processes in an aquifer system.</title>
        <authorList>
            <person name="Anantharaman K."/>
            <person name="Brown C.T."/>
            <person name="Hug L.A."/>
            <person name="Sharon I."/>
            <person name="Castelle C.J."/>
            <person name="Probst A.J."/>
            <person name="Thomas B.C."/>
            <person name="Singh A."/>
            <person name="Wilkins M.J."/>
            <person name="Karaoz U."/>
            <person name="Brodie E.L."/>
            <person name="Williams K.H."/>
            <person name="Hubbard S.S."/>
            <person name="Banfield J.F."/>
        </authorList>
    </citation>
    <scope>NUCLEOTIDE SEQUENCE [LARGE SCALE GENOMIC DNA]</scope>
</reference>
<dbReference type="Pfam" id="PF11823">
    <property type="entry name" value="Se_S_carrier"/>
    <property type="match status" value="1"/>
</dbReference>
<comment type="caution">
    <text evidence="2">The sequence shown here is derived from an EMBL/GenBank/DDBJ whole genome shotgun (WGS) entry which is preliminary data.</text>
</comment>
<dbReference type="AlphaFoldDB" id="A0A1F7F2D8"/>
<evidence type="ECO:0000313" key="2">
    <source>
        <dbReference type="EMBL" id="OGK00801.1"/>
    </source>
</evidence>
<name>A0A1F7F2D8_UNCRA</name>
<proteinExistence type="predicted"/>
<feature type="domain" description="Putative Se/S carrier protein-like" evidence="1">
    <location>
        <begin position="5"/>
        <end position="67"/>
    </location>
</feature>